<evidence type="ECO:0000313" key="11">
    <source>
        <dbReference type="Proteomes" id="UP001596108"/>
    </source>
</evidence>
<dbReference type="SUPFAM" id="SSF51445">
    <property type="entry name" value="(Trans)glycosidases"/>
    <property type="match status" value="1"/>
</dbReference>
<evidence type="ECO:0000259" key="9">
    <source>
        <dbReference type="SMART" id="SM00813"/>
    </source>
</evidence>
<dbReference type="PANTHER" id="PTHR43576:SF3">
    <property type="entry name" value="ALPHA-L-ARABINOFURANOSIDASE C"/>
    <property type="match status" value="1"/>
</dbReference>
<dbReference type="EMBL" id="JBHSNC010000053">
    <property type="protein sequence ID" value="MFC5531361.1"/>
    <property type="molecule type" value="Genomic_DNA"/>
</dbReference>
<gene>
    <name evidence="10" type="ORF">ACFPQ4_18230</name>
</gene>
<evidence type="ECO:0000313" key="10">
    <source>
        <dbReference type="EMBL" id="MFC5531361.1"/>
    </source>
</evidence>
<dbReference type="InterPro" id="IPR010720">
    <property type="entry name" value="Alpha-L-AF_C"/>
</dbReference>
<protein>
    <recommendedName>
        <fullName evidence="5">non-reducing end alpha-L-arabinofuranosidase</fullName>
        <ecNumber evidence="5">3.2.1.55</ecNumber>
    </recommendedName>
</protein>
<evidence type="ECO:0000256" key="2">
    <source>
        <dbReference type="ARBA" id="ARBA00004881"/>
    </source>
</evidence>
<dbReference type="InterPro" id="IPR013780">
    <property type="entry name" value="Glyco_hydro_b"/>
</dbReference>
<dbReference type="InterPro" id="IPR055235">
    <property type="entry name" value="ASD1_cat"/>
</dbReference>
<dbReference type="SMART" id="SM00813">
    <property type="entry name" value="Alpha-L-AF_C"/>
    <property type="match status" value="1"/>
</dbReference>
<dbReference type="Pfam" id="PF06964">
    <property type="entry name" value="Alpha-L-AF_C"/>
    <property type="match status" value="1"/>
</dbReference>
<dbReference type="InterPro" id="IPR017853">
    <property type="entry name" value="GH"/>
</dbReference>
<dbReference type="RefSeq" id="WP_378113315.1">
    <property type="nucleotide sequence ID" value="NZ_JBHSNC010000053.1"/>
</dbReference>
<organism evidence="10 11">
    <name type="scientific">Cohnella yongneupensis</name>
    <dbReference type="NCBI Taxonomy" id="425006"/>
    <lineage>
        <taxon>Bacteria</taxon>
        <taxon>Bacillati</taxon>
        <taxon>Bacillota</taxon>
        <taxon>Bacilli</taxon>
        <taxon>Bacillales</taxon>
        <taxon>Paenibacillaceae</taxon>
        <taxon>Cohnella</taxon>
    </lineage>
</organism>
<evidence type="ECO:0000256" key="4">
    <source>
        <dbReference type="ARBA" id="ARBA00011165"/>
    </source>
</evidence>
<reference evidence="11" key="1">
    <citation type="journal article" date="2019" name="Int. J. Syst. Evol. Microbiol.">
        <title>The Global Catalogue of Microorganisms (GCM) 10K type strain sequencing project: providing services to taxonomists for standard genome sequencing and annotation.</title>
        <authorList>
            <consortium name="The Broad Institute Genomics Platform"/>
            <consortium name="The Broad Institute Genome Sequencing Center for Infectious Disease"/>
            <person name="Wu L."/>
            <person name="Ma J."/>
        </authorList>
    </citation>
    <scope>NUCLEOTIDE SEQUENCE [LARGE SCALE GENOMIC DNA]</scope>
    <source>
        <strain evidence="11">CGMCC 1.18578</strain>
    </source>
</reference>
<sequence length="504" mass="56657">MTTQHAAKMIVDKDFKISTIDDRLYGSFIEHLGRAVYGGIYEPGHPQADENGFRRDVLKLINTLRVPIIRYPGGNFVSGYDWKDGIGPKHLRPRRLELAWRTIEPNQFGMNEFVDWSRAAGTDVMWAINLGTHGVDEARNIVEYANHPSGSYWSDLRASHGYAKPHAIKTWCLGNEMDGPWQIGHKNAVEYGRVALESAKVMKWVDPTIELVACGSSGRGMQTFPEWEATVLDHTYEHVEFLSLHSYYGNHENDTATFLGRSLEMEDFIHTVAATCDYIKAKKRSKKKMMLSFDEWNVWFHSNDADRKIEPWQIAPPQLEDLYTMEDALVVGCLLIALLKHSDRVRMACLAQLVNVIAPIMTENGGQAWAQTIFYPYMHASVYGRGQALVPLVQSPKYDTKDITDIPYLESIAVYNEDASEVTVFAVNRDLANPLPLEVDLRSFGSCHVIEHLVLENGDLKATNDAANPNRVQPHNGGNAVADGSKVTANLNKASWNVIRLGLN</sequence>
<evidence type="ECO:0000256" key="6">
    <source>
        <dbReference type="ARBA" id="ARBA00022801"/>
    </source>
</evidence>
<accession>A0ABW0R294</accession>
<comment type="pathway">
    <text evidence="2">Glycan metabolism.</text>
</comment>
<proteinExistence type="inferred from homology"/>
<evidence type="ECO:0000256" key="1">
    <source>
        <dbReference type="ARBA" id="ARBA00001462"/>
    </source>
</evidence>
<keyword evidence="7" id="KW-0119">Carbohydrate metabolism</keyword>
<evidence type="ECO:0000256" key="8">
    <source>
        <dbReference type="ARBA" id="ARBA00023295"/>
    </source>
</evidence>
<comment type="subunit">
    <text evidence="4">Homohexamer; trimer of dimers.</text>
</comment>
<keyword evidence="8" id="KW-0326">Glycosidase</keyword>
<dbReference type="Gene3D" id="3.20.20.80">
    <property type="entry name" value="Glycosidases"/>
    <property type="match status" value="1"/>
</dbReference>
<evidence type="ECO:0000256" key="3">
    <source>
        <dbReference type="ARBA" id="ARBA00007186"/>
    </source>
</evidence>
<dbReference type="EC" id="3.2.1.55" evidence="5"/>
<evidence type="ECO:0000256" key="7">
    <source>
        <dbReference type="ARBA" id="ARBA00023277"/>
    </source>
</evidence>
<comment type="catalytic activity">
    <reaction evidence="1">
        <text>Hydrolysis of terminal non-reducing alpha-L-arabinofuranoside residues in alpha-L-arabinosides.</text>
        <dbReference type="EC" id="3.2.1.55"/>
    </reaction>
</comment>
<dbReference type="SUPFAM" id="SSF51011">
    <property type="entry name" value="Glycosyl hydrolase domain"/>
    <property type="match status" value="1"/>
</dbReference>
<dbReference type="PANTHER" id="PTHR43576">
    <property type="entry name" value="ALPHA-L-ARABINOFURANOSIDASE C-RELATED"/>
    <property type="match status" value="1"/>
</dbReference>
<name>A0ABW0R294_9BACL</name>
<dbReference type="Proteomes" id="UP001596108">
    <property type="component" value="Unassembled WGS sequence"/>
</dbReference>
<dbReference type="Gene3D" id="2.60.40.1180">
    <property type="entry name" value="Golgi alpha-mannosidase II"/>
    <property type="match status" value="1"/>
</dbReference>
<keyword evidence="6" id="KW-0378">Hydrolase</keyword>
<comment type="caution">
    <text evidence="10">The sequence shown here is derived from an EMBL/GenBank/DDBJ whole genome shotgun (WGS) entry which is preliminary data.</text>
</comment>
<evidence type="ECO:0000256" key="5">
    <source>
        <dbReference type="ARBA" id="ARBA00012670"/>
    </source>
</evidence>
<comment type="similarity">
    <text evidence="3">Belongs to the glycosyl hydrolase 51 family.</text>
</comment>
<dbReference type="Pfam" id="PF22848">
    <property type="entry name" value="ASD1_dom"/>
    <property type="match status" value="1"/>
</dbReference>
<keyword evidence="11" id="KW-1185">Reference proteome</keyword>
<feature type="domain" description="Alpha-L-arabinofuranosidase C-terminal" evidence="9">
    <location>
        <begin position="294"/>
        <end position="495"/>
    </location>
</feature>